<keyword evidence="2 4" id="KW-0863">Zinc-finger</keyword>
<accession>A0A8C2H9E8</accession>
<evidence type="ECO:0000259" key="7">
    <source>
        <dbReference type="PROSITE" id="PS50188"/>
    </source>
</evidence>
<dbReference type="InterPro" id="IPR000315">
    <property type="entry name" value="Znf_B-box"/>
</dbReference>
<dbReference type="InterPro" id="IPR043136">
    <property type="entry name" value="B30.2/SPRY_sf"/>
</dbReference>
<evidence type="ECO:0000256" key="4">
    <source>
        <dbReference type="PROSITE-ProRule" id="PRU00024"/>
    </source>
</evidence>
<evidence type="ECO:0000256" key="5">
    <source>
        <dbReference type="SAM" id="Coils"/>
    </source>
</evidence>
<dbReference type="Gene3D" id="3.30.160.60">
    <property type="entry name" value="Classic Zinc Finger"/>
    <property type="match status" value="1"/>
</dbReference>
<dbReference type="Pfam" id="PF13765">
    <property type="entry name" value="PRY"/>
    <property type="match status" value="1"/>
</dbReference>
<dbReference type="Ensembl" id="ENSCCRT00020031316.1">
    <property type="protein sequence ID" value="ENSCCRP00020028566.1"/>
    <property type="gene ID" value="ENSCCRG00020013037.1"/>
</dbReference>
<evidence type="ECO:0000256" key="3">
    <source>
        <dbReference type="ARBA" id="ARBA00022833"/>
    </source>
</evidence>
<dbReference type="InterPro" id="IPR051051">
    <property type="entry name" value="E3_ubiq-ligase_TRIM/RNF"/>
</dbReference>
<dbReference type="InterPro" id="IPR001870">
    <property type="entry name" value="B30.2/SPRY"/>
</dbReference>
<proteinExistence type="predicted"/>
<dbReference type="Proteomes" id="UP000694701">
    <property type="component" value="Unplaced"/>
</dbReference>
<evidence type="ECO:0000313" key="8">
    <source>
        <dbReference type="Ensembl" id="ENSCCRP00020028566.1"/>
    </source>
</evidence>
<feature type="coiled-coil region" evidence="5">
    <location>
        <begin position="101"/>
        <end position="135"/>
    </location>
</feature>
<dbReference type="PANTHER" id="PTHR25465:SF66">
    <property type="entry name" value="B BOX AND SPRY DOMAIN-CONTAINING PROTEIN"/>
    <property type="match status" value="1"/>
</dbReference>
<evidence type="ECO:0000256" key="2">
    <source>
        <dbReference type="ARBA" id="ARBA00022771"/>
    </source>
</evidence>
<organism evidence="8 9">
    <name type="scientific">Cyprinus carpio</name>
    <name type="common">Common carp</name>
    <dbReference type="NCBI Taxonomy" id="7962"/>
    <lineage>
        <taxon>Eukaryota</taxon>
        <taxon>Metazoa</taxon>
        <taxon>Chordata</taxon>
        <taxon>Craniata</taxon>
        <taxon>Vertebrata</taxon>
        <taxon>Euteleostomi</taxon>
        <taxon>Actinopterygii</taxon>
        <taxon>Neopterygii</taxon>
        <taxon>Teleostei</taxon>
        <taxon>Ostariophysi</taxon>
        <taxon>Cypriniformes</taxon>
        <taxon>Cyprinidae</taxon>
        <taxon>Cyprininae</taxon>
        <taxon>Cyprinus</taxon>
    </lineage>
</organism>
<dbReference type="PANTHER" id="PTHR25465">
    <property type="entry name" value="B-BOX DOMAIN CONTAINING"/>
    <property type="match status" value="1"/>
</dbReference>
<dbReference type="AlphaFoldDB" id="A0A8C2H9E8"/>
<dbReference type="Pfam" id="PF00622">
    <property type="entry name" value="SPRY"/>
    <property type="match status" value="1"/>
</dbReference>
<dbReference type="InterPro" id="IPR003879">
    <property type="entry name" value="Butyrophylin_SPRY"/>
</dbReference>
<name>A0A8C2H9E8_CYPCA</name>
<dbReference type="SMART" id="SM00589">
    <property type="entry name" value="PRY"/>
    <property type="match status" value="1"/>
</dbReference>
<keyword evidence="1" id="KW-0479">Metal-binding</keyword>
<feature type="domain" description="B30.2/SPRY" evidence="7">
    <location>
        <begin position="193"/>
        <end position="384"/>
    </location>
</feature>
<dbReference type="InterPro" id="IPR006574">
    <property type="entry name" value="PRY"/>
</dbReference>
<reference evidence="8" key="1">
    <citation type="submission" date="2025-08" db="UniProtKB">
        <authorList>
            <consortium name="Ensembl"/>
        </authorList>
    </citation>
    <scope>IDENTIFICATION</scope>
</reference>
<dbReference type="InterPro" id="IPR003877">
    <property type="entry name" value="SPRY_dom"/>
</dbReference>
<dbReference type="SMART" id="SM00449">
    <property type="entry name" value="SPRY"/>
    <property type="match status" value="1"/>
</dbReference>
<dbReference type="PROSITE" id="PS50188">
    <property type="entry name" value="B302_SPRY"/>
    <property type="match status" value="1"/>
</dbReference>
<evidence type="ECO:0000313" key="9">
    <source>
        <dbReference type="Proteomes" id="UP000694701"/>
    </source>
</evidence>
<evidence type="ECO:0000259" key="6">
    <source>
        <dbReference type="PROSITE" id="PS50119"/>
    </source>
</evidence>
<dbReference type="GO" id="GO:0008270">
    <property type="term" value="F:zinc ion binding"/>
    <property type="evidence" value="ECO:0007669"/>
    <property type="project" value="UniProtKB-KW"/>
</dbReference>
<keyword evidence="3" id="KW-0862">Zinc</keyword>
<dbReference type="Pfam" id="PF00643">
    <property type="entry name" value="zf-B_box"/>
    <property type="match status" value="1"/>
</dbReference>
<dbReference type="PROSITE" id="PS50119">
    <property type="entry name" value="ZF_BBOX"/>
    <property type="match status" value="1"/>
</dbReference>
<feature type="domain" description="B box-type" evidence="6">
    <location>
        <begin position="12"/>
        <end position="53"/>
    </location>
</feature>
<dbReference type="InterPro" id="IPR013320">
    <property type="entry name" value="ConA-like_dom_sf"/>
</dbReference>
<dbReference type="SUPFAM" id="SSF49899">
    <property type="entry name" value="Concanavalin A-like lectins/glucanases"/>
    <property type="match status" value="1"/>
</dbReference>
<dbReference type="SUPFAM" id="SSF57845">
    <property type="entry name" value="B-box zinc-binding domain"/>
    <property type="match status" value="1"/>
</dbReference>
<protein>
    <submittedName>
        <fullName evidence="8">B-box and SPRY domain containing</fullName>
    </submittedName>
</protein>
<evidence type="ECO:0000256" key="1">
    <source>
        <dbReference type="ARBA" id="ARBA00022723"/>
    </source>
</evidence>
<keyword evidence="5" id="KW-0175">Coiled coil</keyword>
<dbReference type="PRINTS" id="PR01407">
    <property type="entry name" value="BUTYPHLNCDUF"/>
</dbReference>
<dbReference type="Gene3D" id="2.60.120.920">
    <property type="match status" value="1"/>
</dbReference>
<dbReference type="GO" id="GO:0005737">
    <property type="term" value="C:cytoplasm"/>
    <property type="evidence" value="ECO:0007669"/>
    <property type="project" value="UniProtKB-ARBA"/>
</dbReference>
<sequence>TRHVHARPGAGSEAKRCPVHEQELQFYCSTEGRLTCSKCVSDGSCQGHKVSELVTQATVVRNQLVDVCEKMQLQALRIERFIDRTLTAREKAVQTDANSARERVLAQVNVVREALEEEEQRLLEAIQREEEHVEQCLLTQRAHWAHTLEKLTHTRTNLVHTLTHATDTMIVVIEDAEGVGEPRDTEQLTLNRSCSDSKLMVGLWASALLLTALRFKAQTVSPLLSLSSDQRTLTFLPKRQRQLPPSDPARFDSWPNALCSPPMSSGTHSWILDVVTSAAFKVGVCYSSIERKGSGNGARLGYNTKSWVLSHYDGDLSFCHDGCNVGITVAKKLKRVGLLLDWPSQTLLFYEPESMSVLHVVNHAFSEPLLAACAVADQSVSILH</sequence>